<keyword evidence="1" id="KW-0472">Membrane</keyword>
<dbReference type="Proteomes" id="UP000238739">
    <property type="component" value="Unassembled WGS sequence"/>
</dbReference>
<keyword evidence="1" id="KW-1133">Transmembrane helix</keyword>
<keyword evidence="3" id="KW-1185">Reference proteome</keyword>
<evidence type="ECO:0000313" key="2">
    <source>
        <dbReference type="EMBL" id="SPC39672.1"/>
    </source>
</evidence>
<dbReference type="AlphaFoldDB" id="A0A2N9DXY4"/>
<sequence>MRRAWGLYTPIVTGCLLVLLPRTDALDNYTVLPILLLVLVLASLFEGGLYLWRRVQTNQFAQQINQSGQTKQLMISDRLLKESGLTDEERSFFKREIKKSYEQLTYLKKVQVRAGEYSPTAAEDIRIINLIFNELLGAPRQILNVSEFLYDHLPQYVRLTRSILSLSNNAIQTEEDQQQFEQAQTVIATLSGAFEQDYLKVTEDERKTLKRQINS</sequence>
<gene>
    <name evidence="2" type="ORF">LFUMFP_480004</name>
</gene>
<accession>A0A2N9DXY4</accession>
<feature type="transmembrane region" description="Helical" evidence="1">
    <location>
        <begin position="35"/>
        <end position="52"/>
    </location>
</feature>
<dbReference type="RefSeq" id="WP_106483556.1">
    <property type="nucleotide sequence ID" value="NZ_LT984417.1"/>
</dbReference>
<protein>
    <recommendedName>
        <fullName evidence="4">5-bromo-4-chloroindolyl phosphate hydrolysis protein</fullName>
    </recommendedName>
</protein>
<proteinExistence type="predicted"/>
<reference evidence="2" key="1">
    <citation type="submission" date="2018-01" db="EMBL/GenBank/DDBJ databases">
        <authorList>
            <person name="Chaillou S."/>
        </authorList>
    </citation>
    <scope>NUCLEOTIDE SEQUENCE [LARGE SCALE GENOMIC DNA]</scope>
    <source>
        <strain evidence="2">MFPC41A2801</strain>
    </source>
</reference>
<dbReference type="EMBL" id="OGVC01000043">
    <property type="protein sequence ID" value="SPC39672.1"/>
    <property type="molecule type" value="Genomic_DNA"/>
</dbReference>
<keyword evidence="1" id="KW-0812">Transmembrane</keyword>
<dbReference type="InterPro" id="IPR018770">
    <property type="entry name" value="ChloroindolylP_hydrolase"/>
</dbReference>
<name>A0A2N9DXY4_9LACO</name>
<organism evidence="2 3">
    <name type="scientific">Latilactobacillus fuchuensis</name>
    <dbReference type="NCBI Taxonomy" id="164393"/>
    <lineage>
        <taxon>Bacteria</taxon>
        <taxon>Bacillati</taxon>
        <taxon>Bacillota</taxon>
        <taxon>Bacilli</taxon>
        <taxon>Lactobacillales</taxon>
        <taxon>Lactobacillaceae</taxon>
        <taxon>Latilactobacillus</taxon>
    </lineage>
</organism>
<dbReference type="Pfam" id="PF10112">
    <property type="entry name" value="Halogen_Hydrol"/>
    <property type="match status" value="1"/>
</dbReference>
<comment type="caution">
    <text evidence="2">The sequence shown here is derived from an EMBL/GenBank/DDBJ whole genome shotgun (WGS) entry which is preliminary data.</text>
</comment>
<evidence type="ECO:0008006" key="4">
    <source>
        <dbReference type="Google" id="ProtNLM"/>
    </source>
</evidence>
<evidence type="ECO:0000313" key="3">
    <source>
        <dbReference type="Proteomes" id="UP000238739"/>
    </source>
</evidence>
<evidence type="ECO:0000256" key="1">
    <source>
        <dbReference type="SAM" id="Phobius"/>
    </source>
</evidence>
<dbReference type="PROSITE" id="PS51257">
    <property type="entry name" value="PROKAR_LIPOPROTEIN"/>
    <property type="match status" value="1"/>
</dbReference>